<name>A0A2X4UM57_9CORY</name>
<dbReference type="AlphaFoldDB" id="A0A2X4UM57"/>
<sequence>MSLPNFDENVRELEEAFAVFERVEEHVLDPKLLLTVK</sequence>
<dbReference type="KEGG" id="cmin:NCTC10288_00607"/>
<protein>
    <submittedName>
        <fullName evidence="1">Uncharacterized protein</fullName>
    </submittedName>
</protein>
<evidence type="ECO:0000313" key="2">
    <source>
        <dbReference type="Proteomes" id="UP000249264"/>
    </source>
</evidence>
<dbReference type="Proteomes" id="UP000249264">
    <property type="component" value="Chromosome 1"/>
</dbReference>
<organism evidence="1 2">
    <name type="scientific">Corynebacterium minutissimum</name>
    <dbReference type="NCBI Taxonomy" id="38301"/>
    <lineage>
        <taxon>Bacteria</taxon>
        <taxon>Bacillati</taxon>
        <taxon>Actinomycetota</taxon>
        <taxon>Actinomycetes</taxon>
        <taxon>Mycobacteriales</taxon>
        <taxon>Corynebacteriaceae</taxon>
        <taxon>Corynebacterium</taxon>
    </lineage>
</organism>
<dbReference type="EMBL" id="LS483460">
    <property type="protein sequence ID" value="SQH99034.1"/>
    <property type="molecule type" value="Genomic_DNA"/>
</dbReference>
<evidence type="ECO:0000313" key="1">
    <source>
        <dbReference type="EMBL" id="SQH99034.1"/>
    </source>
</evidence>
<accession>A0A2X4UM57</accession>
<gene>
    <name evidence="1" type="ORF">NCTC10288_00607</name>
</gene>
<proteinExistence type="predicted"/>
<reference evidence="1 2" key="1">
    <citation type="submission" date="2018-06" db="EMBL/GenBank/DDBJ databases">
        <authorList>
            <consortium name="Pathogen Informatics"/>
            <person name="Doyle S."/>
        </authorList>
    </citation>
    <scope>NUCLEOTIDE SEQUENCE [LARGE SCALE GENOMIC DNA]</scope>
    <source>
        <strain evidence="1 2">NCTC10288</strain>
    </source>
</reference>